<gene>
    <name evidence="1" type="ORF">CUMW_233680</name>
</gene>
<reference evidence="1 2" key="1">
    <citation type="journal article" date="2017" name="Front. Genet.">
        <title>Draft sequencing of the heterozygous diploid genome of Satsuma (Citrus unshiu Marc.) using a hybrid assembly approach.</title>
        <authorList>
            <person name="Shimizu T."/>
            <person name="Tanizawa Y."/>
            <person name="Mochizuki T."/>
            <person name="Nagasaki H."/>
            <person name="Yoshioka T."/>
            <person name="Toyoda A."/>
            <person name="Fujiyama A."/>
            <person name="Kaminuma E."/>
            <person name="Nakamura Y."/>
        </authorList>
    </citation>
    <scope>NUCLEOTIDE SEQUENCE [LARGE SCALE GENOMIC DNA]</scope>
    <source>
        <strain evidence="2">cv. Miyagawa wase</strain>
    </source>
</reference>
<keyword evidence="2" id="KW-1185">Reference proteome</keyword>
<accession>A0A2H5QIJ7</accession>
<dbReference type="EMBL" id="BDQV01000410">
    <property type="protein sequence ID" value="GAY64446.1"/>
    <property type="molecule type" value="Genomic_DNA"/>
</dbReference>
<dbReference type="Gene3D" id="3.80.10.10">
    <property type="entry name" value="Ribonuclease Inhibitor"/>
    <property type="match status" value="1"/>
</dbReference>
<dbReference type="InterPro" id="IPR032675">
    <property type="entry name" value="LRR_dom_sf"/>
</dbReference>
<protein>
    <submittedName>
        <fullName evidence="1">Uncharacterized protein</fullName>
    </submittedName>
</protein>
<comment type="caution">
    <text evidence="1">The sequence shown here is derived from an EMBL/GenBank/DDBJ whole genome shotgun (WGS) entry which is preliminary data.</text>
</comment>
<evidence type="ECO:0000313" key="1">
    <source>
        <dbReference type="EMBL" id="GAY64446.1"/>
    </source>
</evidence>
<proteinExistence type="predicted"/>
<dbReference type="Proteomes" id="UP000236630">
    <property type="component" value="Unassembled WGS sequence"/>
</dbReference>
<evidence type="ECO:0000313" key="2">
    <source>
        <dbReference type="Proteomes" id="UP000236630"/>
    </source>
</evidence>
<dbReference type="AlphaFoldDB" id="A0A2H5QIJ7"/>
<sequence length="163" mass="18330">MPNKECIPPDVLNNETIHLLLQFIHIRNSIKAVEWENFFLLLPGTKTVATLLVYSGDEKERERGISISPAPPKFNLKGCKNIECLPNSISALKFPSTLNFSGLLEFRLFPEIMGRLCSLTKWDLSDCNLPMEGGEIPSDICHICLLFKMNQNLIPKPDAMSAE</sequence>
<name>A0A2H5QIJ7_CITUN</name>
<organism evidence="1 2">
    <name type="scientific">Citrus unshiu</name>
    <name type="common">Satsuma mandarin</name>
    <name type="synonym">Citrus nobilis var. unshiu</name>
    <dbReference type="NCBI Taxonomy" id="55188"/>
    <lineage>
        <taxon>Eukaryota</taxon>
        <taxon>Viridiplantae</taxon>
        <taxon>Streptophyta</taxon>
        <taxon>Embryophyta</taxon>
        <taxon>Tracheophyta</taxon>
        <taxon>Spermatophyta</taxon>
        <taxon>Magnoliopsida</taxon>
        <taxon>eudicotyledons</taxon>
        <taxon>Gunneridae</taxon>
        <taxon>Pentapetalae</taxon>
        <taxon>rosids</taxon>
        <taxon>malvids</taxon>
        <taxon>Sapindales</taxon>
        <taxon>Rutaceae</taxon>
        <taxon>Aurantioideae</taxon>
        <taxon>Citrus</taxon>
    </lineage>
</organism>